<dbReference type="STRING" id="147828.A0A4S2L844"/>
<dbReference type="FunFam" id="2.60.40.770:FF:000001">
    <property type="entry name" value="NPC intracellular cholesterol transporter 2"/>
    <property type="match status" value="1"/>
</dbReference>
<dbReference type="Pfam" id="PF02221">
    <property type="entry name" value="E1_DerP2_DerF2"/>
    <property type="match status" value="1"/>
</dbReference>
<dbReference type="Gene3D" id="2.60.40.770">
    <property type="match status" value="1"/>
</dbReference>
<evidence type="ECO:0000259" key="5">
    <source>
        <dbReference type="SMART" id="SM00737"/>
    </source>
</evidence>
<dbReference type="InterPro" id="IPR014756">
    <property type="entry name" value="Ig_E-set"/>
</dbReference>
<comment type="similarity">
    <text evidence="2">Belongs to the NPC2 family.</text>
</comment>
<dbReference type="InterPro" id="IPR003172">
    <property type="entry name" value="ML_dom"/>
</dbReference>
<dbReference type="GO" id="GO:0005576">
    <property type="term" value="C:extracellular region"/>
    <property type="evidence" value="ECO:0007669"/>
    <property type="project" value="UniProtKB-SubCell"/>
</dbReference>
<dbReference type="AlphaFoldDB" id="A0A4S2L844"/>
<feature type="signal peptide" evidence="4">
    <location>
        <begin position="1"/>
        <end position="21"/>
    </location>
</feature>
<dbReference type="OrthoDB" id="6489092at2759"/>
<feature type="chain" id="PRO_5020658486" description="MD-2-related lipid-recognition domain-containing protein" evidence="4">
    <location>
        <begin position="22"/>
        <end position="149"/>
    </location>
</feature>
<gene>
    <name evidence="6" type="ORF">CRM22_009151</name>
</gene>
<dbReference type="InterPro" id="IPR039670">
    <property type="entry name" value="NPC2-like"/>
</dbReference>
<dbReference type="EMBL" id="SJOL01008912">
    <property type="protein sequence ID" value="TGZ59315.1"/>
    <property type="molecule type" value="Genomic_DNA"/>
</dbReference>
<feature type="domain" description="MD-2-related lipid-recognition" evidence="5">
    <location>
        <begin position="24"/>
        <end position="146"/>
    </location>
</feature>
<name>A0A4S2L844_OPIFE</name>
<dbReference type="PANTHER" id="PTHR11306">
    <property type="entry name" value="NIEMANN PICK TYPE C2 PROTEIN NPC2-RELATED"/>
    <property type="match status" value="1"/>
</dbReference>
<dbReference type="SMART" id="SM00737">
    <property type="entry name" value="ML"/>
    <property type="match status" value="1"/>
</dbReference>
<comment type="subcellular location">
    <subcellularLocation>
        <location evidence="1">Secreted</location>
    </subcellularLocation>
</comment>
<organism evidence="6 7">
    <name type="scientific">Opisthorchis felineus</name>
    <dbReference type="NCBI Taxonomy" id="147828"/>
    <lineage>
        <taxon>Eukaryota</taxon>
        <taxon>Metazoa</taxon>
        <taxon>Spiralia</taxon>
        <taxon>Lophotrochozoa</taxon>
        <taxon>Platyhelminthes</taxon>
        <taxon>Trematoda</taxon>
        <taxon>Digenea</taxon>
        <taxon>Opisthorchiida</taxon>
        <taxon>Opisthorchiata</taxon>
        <taxon>Opisthorchiidae</taxon>
        <taxon>Opisthorchis</taxon>
    </lineage>
</organism>
<dbReference type="SUPFAM" id="SSF81296">
    <property type="entry name" value="E set domains"/>
    <property type="match status" value="1"/>
</dbReference>
<reference evidence="6 7" key="1">
    <citation type="journal article" date="2019" name="BMC Genomics">
        <title>New insights from Opisthorchis felineus genome: update on genomics of the epidemiologically important liver flukes.</title>
        <authorList>
            <person name="Ershov N.I."/>
            <person name="Mordvinov V.A."/>
            <person name="Prokhortchouk E.B."/>
            <person name="Pakharukova M.Y."/>
            <person name="Gunbin K.V."/>
            <person name="Ustyantsev K."/>
            <person name="Genaev M.A."/>
            <person name="Blinov A.G."/>
            <person name="Mazur A."/>
            <person name="Boulygina E."/>
            <person name="Tsygankova S."/>
            <person name="Khrameeva E."/>
            <person name="Chekanov N."/>
            <person name="Fan G."/>
            <person name="Xiao A."/>
            <person name="Zhang H."/>
            <person name="Xu X."/>
            <person name="Yang H."/>
            <person name="Solovyev V."/>
            <person name="Lee S.M."/>
            <person name="Liu X."/>
            <person name="Afonnikov D.A."/>
            <person name="Skryabin K.G."/>
        </authorList>
    </citation>
    <scope>NUCLEOTIDE SEQUENCE [LARGE SCALE GENOMIC DNA]</scope>
    <source>
        <strain evidence="6">AK-0245</strain>
        <tissue evidence="6">Whole organism</tissue>
    </source>
</reference>
<dbReference type="PANTHER" id="PTHR11306:SF68">
    <property type="entry name" value="NPC INTRACELLULAR CHOLESTEROL TRANSPORTER 2"/>
    <property type="match status" value="1"/>
</dbReference>
<dbReference type="GO" id="GO:0032934">
    <property type="term" value="F:sterol binding"/>
    <property type="evidence" value="ECO:0007669"/>
    <property type="project" value="InterPro"/>
</dbReference>
<protein>
    <recommendedName>
        <fullName evidence="5">MD-2-related lipid-recognition domain-containing protein</fullName>
    </recommendedName>
</protein>
<evidence type="ECO:0000256" key="2">
    <source>
        <dbReference type="ARBA" id="ARBA00006370"/>
    </source>
</evidence>
<keyword evidence="7" id="KW-1185">Reference proteome</keyword>
<evidence type="ECO:0000256" key="4">
    <source>
        <dbReference type="SAM" id="SignalP"/>
    </source>
</evidence>
<evidence type="ECO:0000256" key="3">
    <source>
        <dbReference type="ARBA" id="ARBA00022525"/>
    </source>
</evidence>
<sequence length="149" mass="16169">MGHILILLTCGVIFGVSDVMAVNFRDCDSVGARVLSVDIVPCNDEPCVLYRGRSASINIAFAALADVDVRGSTLQSSFGRQRIRIPMPSNGMCGPVNRSCFIQAGGVYTYTFTAVVPENVRPGSMTIRWELLNTSDQAFLCFEITVLIV</sequence>
<keyword evidence="3" id="KW-0964">Secreted</keyword>
<dbReference type="GO" id="GO:0015918">
    <property type="term" value="P:sterol transport"/>
    <property type="evidence" value="ECO:0007669"/>
    <property type="project" value="InterPro"/>
</dbReference>
<proteinExistence type="inferred from homology"/>
<dbReference type="Proteomes" id="UP000308267">
    <property type="component" value="Unassembled WGS sequence"/>
</dbReference>
<evidence type="ECO:0000256" key="1">
    <source>
        <dbReference type="ARBA" id="ARBA00004613"/>
    </source>
</evidence>
<evidence type="ECO:0000313" key="7">
    <source>
        <dbReference type="Proteomes" id="UP000308267"/>
    </source>
</evidence>
<evidence type="ECO:0000313" key="6">
    <source>
        <dbReference type="EMBL" id="TGZ59315.1"/>
    </source>
</evidence>
<accession>A0A4S2L844</accession>
<keyword evidence="4" id="KW-0732">Signal</keyword>
<comment type="caution">
    <text evidence="6">The sequence shown here is derived from an EMBL/GenBank/DDBJ whole genome shotgun (WGS) entry which is preliminary data.</text>
</comment>